<evidence type="ECO:0000313" key="4">
    <source>
        <dbReference type="EMBL" id="MFG6076956.1"/>
    </source>
</evidence>
<protein>
    <submittedName>
        <fullName evidence="4">Excisionase</fullName>
    </submittedName>
</protein>
<reference evidence="4 5" key="1">
    <citation type="submission" date="2024-07" db="EMBL/GenBank/DDBJ databases">
        <title>Novel bacterial strain Erwinia sp. OPT-41 promoting growth of various crops.</title>
        <authorList>
            <person name="Egorshina A."/>
            <person name="Lukyantsev M.A."/>
            <person name="Golubev S.N."/>
            <person name="Muratova A.Y."/>
            <person name="Bulygina E.A."/>
        </authorList>
    </citation>
    <scope>NUCLEOTIDE SEQUENCE [LARGE SCALE GENOMIC DNA]</scope>
    <source>
        <strain evidence="4 5">OPT-41</strain>
    </source>
</reference>
<dbReference type="InterPro" id="IPR038137">
    <property type="entry name" value="Excisionase-like_sf"/>
</dbReference>
<gene>
    <name evidence="4" type="ORF">AB3U87_11370</name>
</gene>
<dbReference type="Proteomes" id="UP001605250">
    <property type="component" value="Unassembled WGS sequence"/>
</dbReference>
<evidence type="ECO:0000256" key="2">
    <source>
        <dbReference type="ARBA" id="ARBA00023172"/>
    </source>
</evidence>
<dbReference type="SUPFAM" id="SSF46955">
    <property type="entry name" value="Putative DNA-binding domain"/>
    <property type="match status" value="1"/>
</dbReference>
<keyword evidence="1" id="KW-0238">DNA-binding</keyword>
<dbReference type="Pfam" id="PF07825">
    <property type="entry name" value="Exc"/>
    <property type="match status" value="1"/>
</dbReference>
<dbReference type="InterPro" id="IPR009061">
    <property type="entry name" value="DNA-bd_dom_put_sf"/>
</dbReference>
<accession>A0ABW7CL57</accession>
<dbReference type="Gene3D" id="1.10.1660.20">
    <property type="match status" value="1"/>
</dbReference>
<feature type="domain" description="Excisionase-like" evidence="3">
    <location>
        <begin position="4"/>
        <end position="75"/>
    </location>
</feature>
<proteinExistence type="predicted"/>
<dbReference type="RefSeq" id="WP_394149014.1">
    <property type="nucleotide sequence ID" value="NZ_JBGCUC010000009.1"/>
</dbReference>
<name>A0ABW7CL57_9GAMM</name>
<sequence length="81" mass="9526">MLRNLTLQEWAQRKYSSHPPALGTLRQYAKNNFFNPPARKEGRYWRVREDAELVGNLERPEVKTNDNPLLKRILNDGCKTT</sequence>
<keyword evidence="5" id="KW-1185">Reference proteome</keyword>
<evidence type="ECO:0000256" key="1">
    <source>
        <dbReference type="ARBA" id="ARBA00023125"/>
    </source>
</evidence>
<evidence type="ECO:0000259" key="3">
    <source>
        <dbReference type="Pfam" id="PF07825"/>
    </source>
</evidence>
<organism evidence="4 5">
    <name type="scientific">Erwinia plantamica</name>
    <dbReference type="NCBI Taxonomy" id="3237104"/>
    <lineage>
        <taxon>Bacteria</taxon>
        <taxon>Pseudomonadati</taxon>
        <taxon>Pseudomonadota</taxon>
        <taxon>Gammaproteobacteria</taxon>
        <taxon>Enterobacterales</taxon>
        <taxon>Erwiniaceae</taxon>
        <taxon>Erwinia</taxon>
    </lineage>
</organism>
<dbReference type="EMBL" id="JBGCUC010000009">
    <property type="protein sequence ID" value="MFG6076956.1"/>
    <property type="molecule type" value="Genomic_DNA"/>
</dbReference>
<evidence type="ECO:0000313" key="5">
    <source>
        <dbReference type="Proteomes" id="UP001605250"/>
    </source>
</evidence>
<comment type="caution">
    <text evidence="4">The sequence shown here is derived from an EMBL/GenBank/DDBJ whole genome shotgun (WGS) entry which is preliminary data.</text>
</comment>
<dbReference type="InterPro" id="IPR012884">
    <property type="entry name" value="Excisionase-like"/>
</dbReference>
<keyword evidence="2" id="KW-0233">DNA recombination</keyword>